<protein>
    <submittedName>
        <fullName evidence="1">Uncharacterized protein</fullName>
    </submittedName>
</protein>
<gene>
    <name evidence="1" type="ORF">OXX778_LOCUS10453</name>
</gene>
<dbReference type="Proteomes" id="UP000663879">
    <property type="component" value="Unassembled WGS sequence"/>
</dbReference>
<comment type="caution">
    <text evidence="1">The sequence shown here is derived from an EMBL/GenBank/DDBJ whole genome shotgun (WGS) entry which is preliminary data.</text>
</comment>
<evidence type="ECO:0000313" key="1">
    <source>
        <dbReference type="EMBL" id="CAF0881853.1"/>
    </source>
</evidence>
<dbReference type="EMBL" id="CAJNOC010001658">
    <property type="protein sequence ID" value="CAF0881853.1"/>
    <property type="molecule type" value="Genomic_DNA"/>
</dbReference>
<organism evidence="1 2">
    <name type="scientific">Brachionus calyciflorus</name>
    <dbReference type="NCBI Taxonomy" id="104777"/>
    <lineage>
        <taxon>Eukaryota</taxon>
        <taxon>Metazoa</taxon>
        <taxon>Spiralia</taxon>
        <taxon>Gnathifera</taxon>
        <taxon>Rotifera</taxon>
        <taxon>Eurotatoria</taxon>
        <taxon>Monogononta</taxon>
        <taxon>Pseudotrocha</taxon>
        <taxon>Ploima</taxon>
        <taxon>Brachionidae</taxon>
        <taxon>Brachionus</taxon>
    </lineage>
</organism>
<keyword evidence="2" id="KW-1185">Reference proteome</keyword>
<name>A0A813YBL7_9BILA</name>
<sequence length="378" mass="44756">MTKYSILILLYFAQNQAHYNTELSKNEEYIDLGESYLHFGSNNFSLNFDYTQNVSVLISNSNIIIDDLNFIEFSNTVEDLLIIFYLNKVILKEIDMDFKFRTTNNKILSSSENCDILSNQTVKSKNRFYINELHFINLTYPKKFCPAIFQMLFVDDLYLYKINDTNKIDFQSINLFDTLKNPSILKIIITKSNFTLDKGLMSKMLIQYLSQIEITNSNLIDIREDTFYEFSKFSLINLSILNFKDFIKKPNKWMNFGASNKNTIDFKDCYYFQKIGYLNVPNQLALVLKDLSNNYDYPDTDFCNFIYLNQNYIVYPIIEGKKNLNCTCTLIWLLLNWRLKDYLYKFGTISQLYSMQTESTNVDQKKLWMKFISNATRQ</sequence>
<reference evidence="1" key="1">
    <citation type="submission" date="2021-02" db="EMBL/GenBank/DDBJ databases">
        <authorList>
            <person name="Nowell W R."/>
        </authorList>
    </citation>
    <scope>NUCLEOTIDE SEQUENCE</scope>
    <source>
        <strain evidence="1">Ploen Becks lab</strain>
    </source>
</reference>
<evidence type="ECO:0000313" key="2">
    <source>
        <dbReference type="Proteomes" id="UP000663879"/>
    </source>
</evidence>
<dbReference type="AlphaFoldDB" id="A0A813YBL7"/>
<proteinExistence type="predicted"/>
<accession>A0A813YBL7</accession>